<evidence type="ECO:0000313" key="2">
    <source>
        <dbReference type="EMBL" id="KAF9780654.1"/>
    </source>
</evidence>
<evidence type="ECO:0000313" key="3">
    <source>
        <dbReference type="Proteomes" id="UP000736335"/>
    </source>
</evidence>
<feature type="compositionally biased region" description="Basic and acidic residues" evidence="1">
    <location>
        <begin position="23"/>
        <end position="40"/>
    </location>
</feature>
<protein>
    <submittedName>
        <fullName evidence="2">Uncharacterized protein</fullName>
    </submittedName>
</protein>
<name>A0A9P6H7B9_9AGAM</name>
<comment type="caution">
    <text evidence="2">The sequence shown here is derived from an EMBL/GenBank/DDBJ whole genome shotgun (WGS) entry which is preliminary data.</text>
</comment>
<reference evidence="2" key="2">
    <citation type="submission" date="2020-11" db="EMBL/GenBank/DDBJ databases">
        <authorList>
            <consortium name="DOE Joint Genome Institute"/>
            <person name="Kuo A."/>
            <person name="Miyauchi S."/>
            <person name="Kiss E."/>
            <person name="Drula E."/>
            <person name="Kohler A."/>
            <person name="Sanchez-Garcia M."/>
            <person name="Andreopoulos B."/>
            <person name="Barry K.W."/>
            <person name="Bonito G."/>
            <person name="Buee M."/>
            <person name="Carver A."/>
            <person name="Chen C."/>
            <person name="Cichocki N."/>
            <person name="Clum A."/>
            <person name="Culley D."/>
            <person name="Crous P.W."/>
            <person name="Fauchery L."/>
            <person name="Girlanda M."/>
            <person name="Hayes R."/>
            <person name="Keri Z."/>
            <person name="Labutti K."/>
            <person name="Lipzen A."/>
            <person name="Lombard V."/>
            <person name="Magnuson J."/>
            <person name="Maillard F."/>
            <person name="Morin E."/>
            <person name="Murat C."/>
            <person name="Nolan M."/>
            <person name="Ohm R."/>
            <person name="Pangilinan J."/>
            <person name="Pereira M."/>
            <person name="Perotto S."/>
            <person name="Peter M."/>
            <person name="Riley R."/>
            <person name="Sitrit Y."/>
            <person name="Stielow B."/>
            <person name="Szollosi G."/>
            <person name="Zifcakova L."/>
            <person name="Stursova M."/>
            <person name="Spatafora J.W."/>
            <person name="Tedersoo L."/>
            <person name="Vaario L.-M."/>
            <person name="Yamada A."/>
            <person name="Yan M."/>
            <person name="Wang P."/>
            <person name="Xu J."/>
            <person name="Bruns T."/>
            <person name="Baldrian P."/>
            <person name="Vilgalys R."/>
            <person name="Henrissat B."/>
            <person name="Grigoriev I.V."/>
            <person name="Hibbett D."/>
            <person name="Nagy L.G."/>
            <person name="Martin F.M."/>
        </authorList>
    </citation>
    <scope>NUCLEOTIDE SEQUENCE</scope>
    <source>
        <strain evidence="2">UH-Tt-Lm1</strain>
    </source>
</reference>
<evidence type="ECO:0000256" key="1">
    <source>
        <dbReference type="SAM" id="MobiDB-lite"/>
    </source>
</evidence>
<accession>A0A9P6H7B9</accession>
<gene>
    <name evidence="2" type="ORF">BJ322DRAFT_1011927</name>
</gene>
<sequence>MSKMFSNGALGLPFMQNARRGRNPSEAKPEKGGPADDAEWHFPQNVRDTWSSDGPSLTNSNSSAVSEQSYLPFLFCAEDNALPQFKGRRSFVHGKEVIPVCFVFLRYSALREHRD</sequence>
<keyword evidence="3" id="KW-1185">Reference proteome</keyword>
<dbReference type="EMBL" id="WIUZ02000016">
    <property type="protein sequence ID" value="KAF9780654.1"/>
    <property type="molecule type" value="Genomic_DNA"/>
</dbReference>
<feature type="compositionally biased region" description="Polar residues" evidence="1">
    <location>
        <begin position="46"/>
        <end position="63"/>
    </location>
</feature>
<feature type="region of interest" description="Disordered" evidence="1">
    <location>
        <begin position="1"/>
        <end position="63"/>
    </location>
</feature>
<dbReference type="OrthoDB" id="3251271at2759"/>
<proteinExistence type="predicted"/>
<dbReference type="Proteomes" id="UP000736335">
    <property type="component" value="Unassembled WGS sequence"/>
</dbReference>
<organism evidence="2 3">
    <name type="scientific">Thelephora terrestris</name>
    <dbReference type="NCBI Taxonomy" id="56493"/>
    <lineage>
        <taxon>Eukaryota</taxon>
        <taxon>Fungi</taxon>
        <taxon>Dikarya</taxon>
        <taxon>Basidiomycota</taxon>
        <taxon>Agaricomycotina</taxon>
        <taxon>Agaricomycetes</taxon>
        <taxon>Thelephorales</taxon>
        <taxon>Thelephoraceae</taxon>
        <taxon>Thelephora</taxon>
    </lineage>
</organism>
<dbReference type="AlphaFoldDB" id="A0A9P6H7B9"/>
<reference evidence="2" key="1">
    <citation type="journal article" date="2020" name="Nat. Commun.">
        <title>Large-scale genome sequencing of mycorrhizal fungi provides insights into the early evolution of symbiotic traits.</title>
        <authorList>
            <person name="Miyauchi S."/>
            <person name="Kiss E."/>
            <person name="Kuo A."/>
            <person name="Drula E."/>
            <person name="Kohler A."/>
            <person name="Sanchez-Garcia M."/>
            <person name="Morin E."/>
            <person name="Andreopoulos B."/>
            <person name="Barry K.W."/>
            <person name="Bonito G."/>
            <person name="Buee M."/>
            <person name="Carver A."/>
            <person name="Chen C."/>
            <person name="Cichocki N."/>
            <person name="Clum A."/>
            <person name="Culley D."/>
            <person name="Crous P.W."/>
            <person name="Fauchery L."/>
            <person name="Girlanda M."/>
            <person name="Hayes R.D."/>
            <person name="Keri Z."/>
            <person name="LaButti K."/>
            <person name="Lipzen A."/>
            <person name="Lombard V."/>
            <person name="Magnuson J."/>
            <person name="Maillard F."/>
            <person name="Murat C."/>
            <person name="Nolan M."/>
            <person name="Ohm R.A."/>
            <person name="Pangilinan J."/>
            <person name="Pereira M.F."/>
            <person name="Perotto S."/>
            <person name="Peter M."/>
            <person name="Pfister S."/>
            <person name="Riley R."/>
            <person name="Sitrit Y."/>
            <person name="Stielow J.B."/>
            <person name="Szollosi G."/>
            <person name="Zifcakova L."/>
            <person name="Stursova M."/>
            <person name="Spatafora J.W."/>
            <person name="Tedersoo L."/>
            <person name="Vaario L.M."/>
            <person name="Yamada A."/>
            <person name="Yan M."/>
            <person name="Wang P."/>
            <person name="Xu J."/>
            <person name="Bruns T."/>
            <person name="Baldrian P."/>
            <person name="Vilgalys R."/>
            <person name="Dunand C."/>
            <person name="Henrissat B."/>
            <person name="Grigoriev I.V."/>
            <person name="Hibbett D."/>
            <person name="Nagy L.G."/>
            <person name="Martin F.M."/>
        </authorList>
    </citation>
    <scope>NUCLEOTIDE SEQUENCE</scope>
    <source>
        <strain evidence="2">UH-Tt-Lm1</strain>
    </source>
</reference>